<dbReference type="InterPro" id="IPR003959">
    <property type="entry name" value="ATPase_AAA_core"/>
</dbReference>
<sequence>MTQAYRLEAVQLQGVGVFDNTLIRFKPIASAEQDEKLAEIHLFTGPNGCGKSTLLYALAEIFEEPHFSDGLIQHRWRNSESRVDFSFDSKAGGYGISRTDYNTQFGSLSWCHEMDDKITGRVFAHGYFIPTMSVLLTYKLVAYKFPSNNPHSQTKFSFAAFAYSGQRTLRSEPLTGIQEITNSPFENALSFDNTARPNVLLQWIAINRTNSALANFDKDLKAAVGYDLALARITDLIRDVCDMEVEFRLERSPLAVTVRVNGDSIQFDGLPDGLKSIISWVADLSLRLEAIPWEVEQDIFSQPIILFLDEVDIHLHPKWQRRILPAIQKLLPNAQIFVSTHSPFVVGSVENAWVYRLPEPGIKTDGVTEIEGIPSGAGKSYRLILNEIFDIDKEFDVETEAFFDEFYQARAVFLKTPNNADEVVKIAGLLAARGEEAAVIVTRELRQMSRVTGVEVSLA</sequence>
<evidence type="ECO:0000313" key="3">
    <source>
        <dbReference type="Proteomes" id="UP000249396"/>
    </source>
</evidence>
<comment type="caution">
    <text evidence="2">The sequence shown here is derived from an EMBL/GenBank/DDBJ whole genome shotgun (WGS) entry which is preliminary data.</text>
</comment>
<dbReference type="EMBL" id="QJPH01000332">
    <property type="protein sequence ID" value="PZN77638.1"/>
    <property type="molecule type" value="Genomic_DNA"/>
</dbReference>
<organism evidence="2 3">
    <name type="scientific">Candidatus Methylumidiphilus alinenensis</name>
    <dbReference type="NCBI Taxonomy" id="2202197"/>
    <lineage>
        <taxon>Bacteria</taxon>
        <taxon>Pseudomonadati</taxon>
        <taxon>Pseudomonadota</taxon>
        <taxon>Gammaproteobacteria</taxon>
        <taxon>Methylococcales</taxon>
        <taxon>Candidatus Methylumidiphilus</taxon>
    </lineage>
</organism>
<dbReference type="Pfam" id="PF13304">
    <property type="entry name" value="AAA_21"/>
    <property type="match status" value="1"/>
</dbReference>
<dbReference type="CDD" id="cd00267">
    <property type="entry name" value="ABC_ATPase"/>
    <property type="match status" value="2"/>
</dbReference>
<dbReference type="Proteomes" id="UP000249396">
    <property type="component" value="Unassembled WGS sequence"/>
</dbReference>
<dbReference type="GO" id="GO:0005524">
    <property type="term" value="F:ATP binding"/>
    <property type="evidence" value="ECO:0007669"/>
    <property type="project" value="InterPro"/>
</dbReference>
<proteinExistence type="predicted"/>
<evidence type="ECO:0000259" key="1">
    <source>
        <dbReference type="Pfam" id="PF13304"/>
    </source>
</evidence>
<dbReference type="PANTHER" id="PTHR43581">
    <property type="entry name" value="ATP/GTP PHOSPHATASE"/>
    <property type="match status" value="1"/>
</dbReference>
<dbReference type="SUPFAM" id="SSF52540">
    <property type="entry name" value="P-loop containing nucleoside triphosphate hydrolases"/>
    <property type="match status" value="1"/>
</dbReference>
<dbReference type="PANTHER" id="PTHR43581:SF2">
    <property type="entry name" value="EXCINUCLEASE ATPASE SUBUNIT"/>
    <property type="match status" value="1"/>
</dbReference>
<evidence type="ECO:0000313" key="2">
    <source>
        <dbReference type="EMBL" id="PZN77638.1"/>
    </source>
</evidence>
<dbReference type="AlphaFoldDB" id="A0A2W4RCP8"/>
<gene>
    <name evidence="2" type="ORF">DM484_14145</name>
</gene>
<name>A0A2W4RCP8_9GAMM</name>
<protein>
    <recommendedName>
        <fullName evidence="1">ATPase AAA-type core domain-containing protein</fullName>
    </recommendedName>
</protein>
<dbReference type="InterPro" id="IPR027417">
    <property type="entry name" value="P-loop_NTPase"/>
</dbReference>
<accession>A0A2W4RCP8</accession>
<dbReference type="InterPro" id="IPR051396">
    <property type="entry name" value="Bact_Antivir_Def_Nuclease"/>
</dbReference>
<dbReference type="GO" id="GO:0016887">
    <property type="term" value="F:ATP hydrolysis activity"/>
    <property type="evidence" value="ECO:0007669"/>
    <property type="project" value="InterPro"/>
</dbReference>
<reference evidence="2 3" key="1">
    <citation type="journal article" date="2018" name="Aquat. Microb. Ecol.">
        <title>Gammaproteobacterial methanotrophs dominate.</title>
        <authorList>
            <person name="Rissanen A.J."/>
            <person name="Saarenheimo J."/>
            <person name="Tiirola M."/>
            <person name="Peura S."/>
            <person name="Aalto S.L."/>
            <person name="Karvinen A."/>
            <person name="Nykanen H."/>
        </authorList>
    </citation>
    <scope>NUCLEOTIDE SEQUENCE [LARGE SCALE GENOMIC DNA]</scope>
    <source>
        <strain evidence="2">AMbin10</strain>
    </source>
</reference>
<dbReference type="Gene3D" id="3.40.50.300">
    <property type="entry name" value="P-loop containing nucleotide triphosphate hydrolases"/>
    <property type="match status" value="1"/>
</dbReference>
<feature type="domain" description="ATPase AAA-type core" evidence="1">
    <location>
        <begin position="253"/>
        <end position="346"/>
    </location>
</feature>